<sequence>MTTIDLRRVTAMIFETDGVLTDTARVHAAVWKWVLDAFLRRHAERTGTSWRPFEIPGDYLRHVDGKPRIDGARDFLASRGIVLHEEEDRELLTGMAALKDGLFRAEIRQYGVAPFPAAVSLLHDLHNHGARIGAVSPSRNCAEILHRAGLSGLLDARVDGVDAADAGLAPMPDPAMPAEAARRLGARPDETAVVACTAPALQAAANGHFGLVIALRPPAPAGEDRAYAVDDLTSIRVAGRVPLFAHTRTRDLGVMP</sequence>
<proteinExistence type="inferred from homology"/>
<evidence type="ECO:0000256" key="2">
    <source>
        <dbReference type="ARBA" id="ARBA00006171"/>
    </source>
</evidence>
<evidence type="ECO:0000313" key="7">
    <source>
        <dbReference type="Proteomes" id="UP000306628"/>
    </source>
</evidence>
<evidence type="ECO:0000313" key="6">
    <source>
        <dbReference type="EMBL" id="TMR35797.1"/>
    </source>
</evidence>
<dbReference type="RefSeq" id="WP_138689903.1">
    <property type="nucleotide sequence ID" value="NZ_JBHSAZ010000089.1"/>
</dbReference>
<dbReference type="Gene3D" id="1.10.150.240">
    <property type="entry name" value="Putative phosphatase, domain 2"/>
    <property type="match status" value="1"/>
</dbReference>
<keyword evidence="4" id="KW-0460">Magnesium</keyword>
<evidence type="ECO:0000256" key="4">
    <source>
        <dbReference type="ARBA" id="ARBA00022842"/>
    </source>
</evidence>
<dbReference type="InterPro" id="IPR023198">
    <property type="entry name" value="PGP-like_dom2"/>
</dbReference>
<protein>
    <submittedName>
        <fullName evidence="6">Hydrolase</fullName>
    </submittedName>
</protein>
<name>A0A5S4GSC3_9ACTN</name>
<dbReference type="GO" id="GO:0016787">
    <property type="term" value="F:hydrolase activity"/>
    <property type="evidence" value="ECO:0007669"/>
    <property type="project" value="UniProtKB-KW"/>
</dbReference>
<keyword evidence="3" id="KW-0479">Metal-binding</keyword>
<dbReference type="PANTHER" id="PTHR46193:SF18">
    <property type="entry name" value="HEXITOL PHOSPHATASE B"/>
    <property type="match status" value="1"/>
</dbReference>
<dbReference type="AlphaFoldDB" id="A0A5S4GSC3"/>
<dbReference type="GO" id="GO:0046872">
    <property type="term" value="F:metal ion binding"/>
    <property type="evidence" value="ECO:0007669"/>
    <property type="project" value="UniProtKB-KW"/>
</dbReference>
<gene>
    <name evidence="6" type="ORF">ETD85_12915</name>
</gene>
<comment type="cofactor">
    <cofactor evidence="1">
        <name>Mg(2+)</name>
        <dbReference type="ChEBI" id="CHEBI:18420"/>
    </cofactor>
</comment>
<comment type="caution">
    <text evidence="6">The sequence shown here is derived from an EMBL/GenBank/DDBJ whole genome shotgun (WGS) entry which is preliminary data.</text>
</comment>
<evidence type="ECO:0000256" key="1">
    <source>
        <dbReference type="ARBA" id="ARBA00001946"/>
    </source>
</evidence>
<dbReference type="Pfam" id="PF00702">
    <property type="entry name" value="Hydrolase"/>
    <property type="match status" value="1"/>
</dbReference>
<dbReference type="EMBL" id="VCKX01000030">
    <property type="protein sequence ID" value="TMR35797.1"/>
    <property type="molecule type" value="Genomic_DNA"/>
</dbReference>
<evidence type="ECO:0000256" key="5">
    <source>
        <dbReference type="ARBA" id="ARBA00023277"/>
    </source>
</evidence>
<evidence type="ECO:0000256" key="3">
    <source>
        <dbReference type="ARBA" id="ARBA00022723"/>
    </source>
</evidence>
<dbReference type="Proteomes" id="UP000306628">
    <property type="component" value="Unassembled WGS sequence"/>
</dbReference>
<comment type="similarity">
    <text evidence="2">Belongs to the HAD-like hydrolase superfamily. CbbY/CbbZ/Gph/YieH family.</text>
</comment>
<dbReference type="InterPro" id="IPR051600">
    <property type="entry name" value="Beta-PGM-like"/>
</dbReference>
<accession>A0A5S4GSC3</accession>
<reference evidence="6 7" key="1">
    <citation type="submission" date="2019-05" db="EMBL/GenBank/DDBJ databases">
        <title>Draft genome sequence of Nonomuraea zeae DSM 100528.</title>
        <authorList>
            <person name="Saricaoglu S."/>
            <person name="Isik K."/>
        </authorList>
    </citation>
    <scope>NUCLEOTIDE SEQUENCE [LARGE SCALE GENOMIC DNA]</scope>
    <source>
        <strain evidence="6 7">DSM 100528</strain>
    </source>
</reference>
<keyword evidence="6" id="KW-0378">Hydrolase</keyword>
<dbReference type="Gene3D" id="3.40.50.1000">
    <property type="entry name" value="HAD superfamily/HAD-like"/>
    <property type="match status" value="1"/>
</dbReference>
<organism evidence="6 7">
    <name type="scientific">Nonomuraea zeae</name>
    <dbReference type="NCBI Taxonomy" id="1642303"/>
    <lineage>
        <taxon>Bacteria</taxon>
        <taxon>Bacillati</taxon>
        <taxon>Actinomycetota</taxon>
        <taxon>Actinomycetes</taxon>
        <taxon>Streptosporangiales</taxon>
        <taxon>Streptosporangiaceae</taxon>
        <taxon>Nonomuraea</taxon>
    </lineage>
</organism>
<keyword evidence="7" id="KW-1185">Reference proteome</keyword>
<dbReference type="SUPFAM" id="SSF56784">
    <property type="entry name" value="HAD-like"/>
    <property type="match status" value="1"/>
</dbReference>
<dbReference type="InterPro" id="IPR036412">
    <property type="entry name" value="HAD-like_sf"/>
</dbReference>
<dbReference type="PANTHER" id="PTHR46193">
    <property type="entry name" value="6-PHOSPHOGLUCONATE PHOSPHATASE"/>
    <property type="match status" value="1"/>
</dbReference>
<dbReference type="OrthoDB" id="9797743at2"/>
<dbReference type="InterPro" id="IPR023214">
    <property type="entry name" value="HAD_sf"/>
</dbReference>
<keyword evidence="5" id="KW-0119">Carbohydrate metabolism</keyword>